<protein>
    <submittedName>
        <fullName evidence="2">Uncharacterized protein</fullName>
    </submittedName>
</protein>
<sequence>MEDTFGEILACPRLTKKNHRRGHSVVVGGVAEMSKIQHKQEVESLHNKLELQSKALEESLEETQLAARIGHSLLLQNQQLDMEMDAKVSALTIQCEEAENQTERIEAKYRDLNGKYKELEGLYLKTLHTYTEQQEELVHNRSRIKSTRDESSKYKDEIKALKISCERHATDLIESRQLNAEKTVENDKLLVANQVLQQQLHDLKEVNYEQSQRVIKLERQNDRSTQALAELQPQYEAIQTQYLSTKAELAHIREKYNTTRDECEAMSSQVLILQADILYINELLNFEKQTSQQLQRQNEELIDAINLTPKHSRRPSEQITFHGTNVEFNSNAECIEYKLEKEFENGTRRTEMLRQRSLFHELSIELEKEMHRAKSSSVNEIASCTTCSMLMQREASQSQKVASLTLEIQHLKEQIASLPVKEPEEEITDNILKEFFLLTAAALKIKGVGLNNDRCNISNEILYSKAMKAGVTFERFHDWILIELEGI</sequence>
<dbReference type="AlphaFoldDB" id="A0A1V9Y8E2"/>
<evidence type="ECO:0000313" key="3">
    <source>
        <dbReference type="Proteomes" id="UP000243217"/>
    </source>
</evidence>
<evidence type="ECO:0000313" key="2">
    <source>
        <dbReference type="EMBL" id="OQR82000.1"/>
    </source>
</evidence>
<dbReference type="EMBL" id="JNBS01004854">
    <property type="protein sequence ID" value="OQR82000.1"/>
    <property type="molecule type" value="Genomic_DNA"/>
</dbReference>
<gene>
    <name evidence="2" type="ORF">THRCLA_11226</name>
</gene>
<comment type="caution">
    <text evidence="2">The sequence shown here is derived from an EMBL/GenBank/DDBJ whole genome shotgun (WGS) entry which is preliminary data.</text>
</comment>
<proteinExistence type="predicted"/>
<reference evidence="2 3" key="1">
    <citation type="journal article" date="2014" name="Genome Biol. Evol.">
        <title>The secreted proteins of Achlya hypogyna and Thraustotheca clavata identify the ancestral oomycete secretome and reveal gene acquisitions by horizontal gene transfer.</title>
        <authorList>
            <person name="Misner I."/>
            <person name="Blouin N."/>
            <person name="Leonard G."/>
            <person name="Richards T.A."/>
            <person name="Lane C.E."/>
        </authorList>
    </citation>
    <scope>NUCLEOTIDE SEQUENCE [LARGE SCALE GENOMIC DNA]</scope>
    <source>
        <strain evidence="2 3">ATCC 34112</strain>
    </source>
</reference>
<feature type="coiled-coil region" evidence="1">
    <location>
        <begin position="39"/>
        <end position="206"/>
    </location>
</feature>
<dbReference type="OrthoDB" id="70059at2759"/>
<keyword evidence="1" id="KW-0175">Coiled coil</keyword>
<keyword evidence="3" id="KW-1185">Reference proteome</keyword>
<dbReference type="Proteomes" id="UP000243217">
    <property type="component" value="Unassembled WGS sequence"/>
</dbReference>
<organism evidence="2 3">
    <name type="scientific">Thraustotheca clavata</name>
    <dbReference type="NCBI Taxonomy" id="74557"/>
    <lineage>
        <taxon>Eukaryota</taxon>
        <taxon>Sar</taxon>
        <taxon>Stramenopiles</taxon>
        <taxon>Oomycota</taxon>
        <taxon>Saprolegniomycetes</taxon>
        <taxon>Saprolegniales</taxon>
        <taxon>Achlyaceae</taxon>
        <taxon>Thraustotheca</taxon>
    </lineage>
</organism>
<evidence type="ECO:0000256" key="1">
    <source>
        <dbReference type="SAM" id="Coils"/>
    </source>
</evidence>
<name>A0A1V9Y8E2_9STRA</name>
<accession>A0A1V9Y8E2</accession>